<dbReference type="InterPro" id="IPR016181">
    <property type="entry name" value="Acyl_CoA_acyltransferase"/>
</dbReference>
<sequence>MKNFFVKQYQESDYENWNAFIGQAKNATFLFHRDFIEYHKDRFEDRFEDYSLIVSYKDKWVGVVPANKVGNEIFSHQGLTYGGLVINGKSKLTNVITAFRAVLLFLKENKIEKLHLKTIPSIYHNKPAEEIQYALFLAEAKLVRRDSLSVIALSQKYDFSKIRKRGIQKGKAFGLVIKEETDFESFWNEVLIPNLDERHSVKPVHSIAEMKLLKSLFPKNIRQFNVYHNDKIVAGTTVFESENVAHCQYISKYENEENLGSLDFLYHFLITDTFASKRFFDFGISNESQGKKLNDGLSYWKESFGASTIIHDFYEVETTNYVKLNSFFTKSKNILIK</sequence>
<protein>
    <submittedName>
        <fullName evidence="1">Acetyltransferase (GNAT) domain-containing protein</fullName>
    </submittedName>
</protein>
<keyword evidence="2" id="KW-1185">Reference proteome</keyword>
<evidence type="ECO:0000313" key="1">
    <source>
        <dbReference type="EMBL" id="SEG07253.1"/>
    </source>
</evidence>
<dbReference type="RefSeq" id="WP_103999740.1">
    <property type="nucleotide sequence ID" value="NZ_FNVP01000005.1"/>
</dbReference>
<dbReference type="AlphaFoldDB" id="A0A1H5X6L0"/>
<dbReference type="GO" id="GO:0016740">
    <property type="term" value="F:transferase activity"/>
    <property type="evidence" value="ECO:0007669"/>
    <property type="project" value="UniProtKB-KW"/>
</dbReference>
<dbReference type="SUPFAM" id="SSF55729">
    <property type="entry name" value="Acyl-CoA N-acyltransferases (Nat)"/>
    <property type="match status" value="1"/>
</dbReference>
<gene>
    <name evidence="1" type="ORF">SAMN04488130_105208</name>
</gene>
<dbReference type="OrthoDB" id="9808687at2"/>
<name>A0A1H5X6L0_9FLAO</name>
<keyword evidence="1" id="KW-0808">Transferase</keyword>
<dbReference type="Gene3D" id="3.40.630.30">
    <property type="match status" value="1"/>
</dbReference>
<accession>A0A1H5X6L0</accession>
<dbReference type="EMBL" id="FNVP01000005">
    <property type="protein sequence ID" value="SEG07253.1"/>
    <property type="molecule type" value="Genomic_DNA"/>
</dbReference>
<organism evidence="1 2">
    <name type="scientific">Flavobacterium urumqiense</name>
    <dbReference type="NCBI Taxonomy" id="935224"/>
    <lineage>
        <taxon>Bacteria</taxon>
        <taxon>Pseudomonadati</taxon>
        <taxon>Bacteroidota</taxon>
        <taxon>Flavobacteriia</taxon>
        <taxon>Flavobacteriales</taxon>
        <taxon>Flavobacteriaceae</taxon>
        <taxon>Flavobacterium</taxon>
    </lineage>
</organism>
<dbReference type="Proteomes" id="UP000236737">
    <property type="component" value="Unassembled WGS sequence"/>
</dbReference>
<reference evidence="2" key="1">
    <citation type="submission" date="2016-10" db="EMBL/GenBank/DDBJ databases">
        <authorList>
            <person name="Varghese N."/>
            <person name="Submissions S."/>
        </authorList>
    </citation>
    <scope>NUCLEOTIDE SEQUENCE [LARGE SCALE GENOMIC DNA]</scope>
    <source>
        <strain evidence="2">CGMCC 1.9230</strain>
    </source>
</reference>
<evidence type="ECO:0000313" key="2">
    <source>
        <dbReference type="Proteomes" id="UP000236737"/>
    </source>
</evidence>
<proteinExistence type="predicted"/>